<accession>A0A9N9P614</accession>
<gene>
    <name evidence="1" type="ORF">DERYTH_LOCUS20720</name>
</gene>
<evidence type="ECO:0000313" key="1">
    <source>
        <dbReference type="EMBL" id="CAG8787507.1"/>
    </source>
</evidence>
<reference evidence="1" key="1">
    <citation type="submission" date="2021-06" db="EMBL/GenBank/DDBJ databases">
        <authorList>
            <person name="Kallberg Y."/>
            <person name="Tangrot J."/>
            <person name="Rosling A."/>
        </authorList>
    </citation>
    <scope>NUCLEOTIDE SEQUENCE</scope>
    <source>
        <strain evidence="1">MA453B</strain>
    </source>
</reference>
<sequence>MIPIPPLLLFPGLIVRFSVLFTNSYLVYKTILHDNTTKRHSLERLNSQNYFKEFLKHKRSIETLIFETSNKSRITAELFLNLFFFASILYERINHMKFQNFHFKHISTRIINTEFNKIHFYSKYNQPYKITNNRIDENTYSSLFSCRSNRMINNDNLSQSLNFEVYKIIESSLSIYHNQFYKVPSPNENRIISLHYSDYSPSDIEILFSEFQSSLQTQVTNQCNSIFSYSEQIPTECRKNKIILINNIQDTETKSINQEPEKITKPNMSDNKIVYTPMDFVIKESNQIDQVDELINKTKLLKDEIEGFLSEVQKLGIWLMNLESSHRIIKEIKALRNRCENIGTIRCLHGVNA</sequence>
<dbReference type="Proteomes" id="UP000789405">
    <property type="component" value="Unassembled WGS sequence"/>
</dbReference>
<proteinExistence type="predicted"/>
<name>A0A9N9P614_9GLOM</name>
<dbReference type="AlphaFoldDB" id="A0A9N9P614"/>
<keyword evidence="2" id="KW-1185">Reference proteome</keyword>
<organism evidence="1 2">
    <name type="scientific">Dentiscutata erythropus</name>
    <dbReference type="NCBI Taxonomy" id="1348616"/>
    <lineage>
        <taxon>Eukaryota</taxon>
        <taxon>Fungi</taxon>
        <taxon>Fungi incertae sedis</taxon>
        <taxon>Mucoromycota</taxon>
        <taxon>Glomeromycotina</taxon>
        <taxon>Glomeromycetes</taxon>
        <taxon>Diversisporales</taxon>
        <taxon>Gigasporaceae</taxon>
        <taxon>Dentiscutata</taxon>
    </lineage>
</organism>
<evidence type="ECO:0000313" key="2">
    <source>
        <dbReference type="Proteomes" id="UP000789405"/>
    </source>
</evidence>
<dbReference type="EMBL" id="CAJVPY010024938">
    <property type="protein sequence ID" value="CAG8787507.1"/>
    <property type="molecule type" value="Genomic_DNA"/>
</dbReference>
<protein>
    <submittedName>
        <fullName evidence="1">21468_t:CDS:1</fullName>
    </submittedName>
</protein>
<comment type="caution">
    <text evidence="1">The sequence shown here is derived from an EMBL/GenBank/DDBJ whole genome shotgun (WGS) entry which is preliminary data.</text>
</comment>